<organism evidence="9 11">
    <name type="scientific">Jannaschia seohaensis</name>
    <dbReference type="NCBI Taxonomy" id="475081"/>
    <lineage>
        <taxon>Bacteria</taxon>
        <taxon>Pseudomonadati</taxon>
        <taxon>Pseudomonadota</taxon>
        <taxon>Alphaproteobacteria</taxon>
        <taxon>Rhodobacterales</taxon>
        <taxon>Roseobacteraceae</taxon>
        <taxon>Jannaschia</taxon>
    </lineage>
</organism>
<accession>A0A2Y9C755</accession>
<dbReference type="OrthoDB" id="9815809at2"/>
<sequence>MTARVHVLGLDRPVLGMGLMLGFCVLAPMGDAIGKMLAENHAVMQIVLCRFAVQAAVLIPLVRATGRSFAMSSLGWRLTVLRTVLHVNGLWMMITALTYLPLADAIAIAFVMPFILLLLGHFLLGETVGRRRLTACAVGFGGTLMVMQPSFAAVGWPALYPLGVAVSFAGFMLVTRRIAGEADPLAMQGMSGTMATVGLCLLYLILPSEGIFALTSISSDWTLWLVMGLLGTGAHLLMTWSLRFAEASTLAPMQYLEIPIAAIIGLIAFGDWPNGLALAGIGVTIGTGLYILWRENADGRARA</sequence>
<dbReference type="AlphaFoldDB" id="A0A2Y9C755"/>
<dbReference type="EMBL" id="QGDJ01000003">
    <property type="protein sequence ID" value="PWJ20360.1"/>
    <property type="molecule type" value="Genomic_DNA"/>
</dbReference>
<keyword evidence="3 6" id="KW-0812">Transmembrane</keyword>
<evidence type="ECO:0000256" key="6">
    <source>
        <dbReference type="SAM" id="Phobius"/>
    </source>
</evidence>
<dbReference type="Proteomes" id="UP000251571">
    <property type="component" value="Unassembled WGS sequence"/>
</dbReference>
<dbReference type="InterPro" id="IPR000620">
    <property type="entry name" value="EamA_dom"/>
</dbReference>
<protein>
    <submittedName>
        <fullName evidence="9">Threonine/homoserine efflux transporter RhtA</fullName>
    </submittedName>
</protein>
<feature type="transmembrane region" description="Helical" evidence="6">
    <location>
        <begin position="221"/>
        <end position="242"/>
    </location>
</feature>
<keyword evidence="4 6" id="KW-1133">Transmembrane helix</keyword>
<gene>
    <name evidence="8" type="ORF">BCF38_103176</name>
    <name evidence="9" type="ORF">SAMN05421539_103176</name>
</gene>
<feature type="domain" description="EamA" evidence="7">
    <location>
        <begin position="16"/>
        <end position="147"/>
    </location>
</feature>
<feature type="domain" description="EamA" evidence="7">
    <location>
        <begin position="158"/>
        <end position="286"/>
    </location>
</feature>
<dbReference type="PANTHER" id="PTHR22911:SF6">
    <property type="entry name" value="SOLUTE CARRIER FAMILY 35 MEMBER G1"/>
    <property type="match status" value="1"/>
</dbReference>
<keyword evidence="5 6" id="KW-0472">Membrane</keyword>
<reference evidence="8 10" key="2">
    <citation type="submission" date="2018-03" db="EMBL/GenBank/DDBJ databases">
        <title>Genomic Encyclopedia of Archaeal and Bacterial Type Strains, Phase II (KMG-II): from individual species to whole genera.</title>
        <authorList>
            <person name="Goeker M."/>
        </authorList>
    </citation>
    <scope>NUCLEOTIDE SEQUENCE [LARGE SCALE GENOMIC DNA]</scope>
    <source>
        <strain evidence="8 10">DSM 25227</strain>
    </source>
</reference>
<dbReference type="GO" id="GO:0016020">
    <property type="term" value="C:membrane"/>
    <property type="evidence" value="ECO:0007669"/>
    <property type="project" value="UniProtKB-SubCell"/>
</dbReference>
<evidence type="ECO:0000256" key="1">
    <source>
        <dbReference type="ARBA" id="ARBA00004141"/>
    </source>
</evidence>
<name>A0A2Y9C755_9RHOB</name>
<feature type="transmembrane region" description="Helical" evidence="6">
    <location>
        <begin position="42"/>
        <end position="62"/>
    </location>
</feature>
<evidence type="ECO:0000256" key="2">
    <source>
        <dbReference type="ARBA" id="ARBA00009853"/>
    </source>
</evidence>
<feature type="transmembrane region" description="Helical" evidence="6">
    <location>
        <begin position="12"/>
        <end position="30"/>
    </location>
</feature>
<evidence type="ECO:0000259" key="7">
    <source>
        <dbReference type="Pfam" id="PF00892"/>
    </source>
</evidence>
<dbReference type="Proteomes" id="UP000245839">
    <property type="component" value="Unassembled WGS sequence"/>
</dbReference>
<feature type="transmembrane region" description="Helical" evidence="6">
    <location>
        <begin position="276"/>
        <end position="293"/>
    </location>
</feature>
<evidence type="ECO:0000313" key="8">
    <source>
        <dbReference type="EMBL" id="PWJ20360.1"/>
    </source>
</evidence>
<keyword evidence="10" id="KW-1185">Reference proteome</keyword>
<feature type="transmembrane region" description="Helical" evidence="6">
    <location>
        <begin position="158"/>
        <end position="174"/>
    </location>
</feature>
<evidence type="ECO:0000313" key="9">
    <source>
        <dbReference type="EMBL" id="SSA44413.1"/>
    </source>
</evidence>
<evidence type="ECO:0000256" key="5">
    <source>
        <dbReference type="ARBA" id="ARBA00023136"/>
    </source>
</evidence>
<dbReference type="EMBL" id="UETC01000003">
    <property type="protein sequence ID" value="SSA44413.1"/>
    <property type="molecule type" value="Genomic_DNA"/>
</dbReference>
<feature type="transmembrane region" description="Helical" evidence="6">
    <location>
        <begin position="186"/>
        <end position="206"/>
    </location>
</feature>
<comment type="subcellular location">
    <subcellularLocation>
        <location evidence="1">Membrane</location>
        <topology evidence="1">Multi-pass membrane protein</topology>
    </subcellularLocation>
</comment>
<feature type="transmembrane region" description="Helical" evidence="6">
    <location>
        <begin position="74"/>
        <end position="99"/>
    </location>
</feature>
<evidence type="ECO:0000313" key="10">
    <source>
        <dbReference type="Proteomes" id="UP000245839"/>
    </source>
</evidence>
<dbReference type="InterPro" id="IPR037185">
    <property type="entry name" value="EmrE-like"/>
</dbReference>
<evidence type="ECO:0000256" key="4">
    <source>
        <dbReference type="ARBA" id="ARBA00022989"/>
    </source>
</evidence>
<dbReference type="Pfam" id="PF00892">
    <property type="entry name" value="EamA"/>
    <property type="match status" value="2"/>
</dbReference>
<proteinExistence type="inferred from homology"/>
<evidence type="ECO:0000313" key="11">
    <source>
        <dbReference type="Proteomes" id="UP000251571"/>
    </source>
</evidence>
<reference evidence="9 11" key="1">
    <citation type="submission" date="2016-10" db="EMBL/GenBank/DDBJ databases">
        <authorList>
            <person name="Cai Z."/>
        </authorList>
    </citation>
    <scope>NUCLEOTIDE SEQUENCE [LARGE SCALE GENOMIC DNA]</scope>
    <source>
        <strain evidence="9 11">DSM 25227</strain>
    </source>
</reference>
<dbReference type="RefSeq" id="WP_109563952.1">
    <property type="nucleotide sequence ID" value="NZ_QGDJ01000003.1"/>
</dbReference>
<evidence type="ECO:0000256" key="3">
    <source>
        <dbReference type="ARBA" id="ARBA00022692"/>
    </source>
</evidence>
<comment type="similarity">
    <text evidence="2">Belongs to the drug/metabolite transporter (DMT) superfamily. 10 TMS drug/metabolite exporter (DME) (TC 2.A.7.3) family.</text>
</comment>
<feature type="transmembrane region" description="Helical" evidence="6">
    <location>
        <begin position="105"/>
        <end position="124"/>
    </location>
</feature>
<dbReference type="SUPFAM" id="SSF103481">
    <property type="entry name" value="Multidrug resistance efflux transporter EmrE"/>
    <property type="match status" value="2"/>
</dbReference>
<dbReference type="PANTHER" id="PTHR22911">
    <property type="entry name" value="ACYL-MALONYL CONDENSING ENZYME-RELATED"/>
    <property type="match status" value="1"/>
</dbReference>